<dbReference type="Pfam" id="PF10153">
    <property type="entry name" value="Efg1"/>
    <property type="match status" value="1"/>
</dbReference>
<dbReference type="STRING" id="698492.A0A0E9NEQ1"/>
<comment type="caution">
    <text evidence="10">The sequence shown here is derived from an EMBL/GenBank/DDBJ whole genome shotgun (WGS) entry which is preliminary data.</text>
</comment>
<name>A0A0E9NEQ1_SAICN</name>
<keyword evidence="7" id="KW-0539">Nucleus</keyword>
<evidence type="ECO:0000256" key="1">
    <source>
        <dbReference type="ARBA" id="ARBA00004604"/>
    </source>
</evidence>
<dbReference type="EMBL" id="BACD03000014">
    <property type="protein sequence ID" value="GAO48337.1"/>
    <property type="molecule type" value="Genomic_DNA"/>
</dbReference>
<comment type="similarity">
    <text evidence="2">Belongs to the EFG1 family.</text>
</comment>
<evidence type="ECO:0000256" key="3">
    <source>
        <dbReference type="ARBA" id="ARBA00018689"/>
    </source>
</evidence>
<reference evidence="10 11" key="2">
    <citation type="journal article" date="2014" name="J. Gen. Appl. Microbiol.">
        <title>The early diverging ascomycetous budding yeast Saitoella complicata has three histone deacetylases belonging to the Clr6, Hos2, and Rpd3 lineages.</title>
        <authorList>
            <person name="Nishida H."/>
            <person name="Matsumoto T."/>
            <person name="Kondo S."/>
            <person name="Hamamoto M."/>
            <person name="Yoshikawa H."/>
        </authorList>
    </citation>
    <scope>NUCLEOTIDE SEQUENCE [LARGE SCALE GENOMIC DNA]</scope>
    <source>
        <strain evidence="10 11">NRRL Y-17804</strain>
    </source>
</reference>
<keyword evidence="5" id="KW-0698">rRNA processing</keyword>
<feature type="region of interest" description="Disordered" evidence="9">
    <location>
        <begin position="1"/>
        <end position="31"/>
    </location>
</feature>
<evidence type="ECO:0000256" key="5">
    <source>
        <dbReference type="ARBA" id="ARBA00022552"/>
    </source>
</evidence>
<protein>
    <recommendedName>
        <fullName evidence="3">rRNA-processing protein EFG1</fullName>
    </recommendedName>
    <alternativeName>
        <fullName evidence="4">rRNA-processing protein efg1</fullName>
    </alternativeName>
</protein>
<feature type="region of interest" description="Disordered" evidence="9">
    <location>
        <begin position="178"/>
        <end position="283"/>
    </location>
</feature>
<dbReference type="InterPro" id="IPR050786">
    <property type="entry name" value="EFG1_rRNA-proc"/>
</dbReference>
<comment type="subcellular location">
    <subcellularLocation>
        <location evidence="1">Nucleus</location>
        <location evidence="1">Nucleolus</location>
    </subcellularLocation>
</comment>
<evidence type="ECO:0000256" key="9">
    <source>
        <dbReference type="SAM" id="MobiDB-lite"/>
    </source>
</evidence>
<organism evidence="10 11">
    <name type="scientific">Saitoella complicata (strain BCRC 22490 / CBS 7301 / JCM 7358 / NBRC 10748 / NRRL Y-17804)</name>
    <dbReference type="NCBI Taxonomy" id="698492"/>
    <lineage>
        <taxon>Eukaryota</taxon>
        <taxon>Fungi</taxon>
        <taxon>Dikarya</taxon>
        <taxon>Ascomycota</taxon>
        <taxon>Taphrinomycotina</taxon>
        <taxon>Taphrinomycotina incertae sedis</taxon>
        <taxon>Saitoella</taxon>
    </lineage>
</organism>
<evidence type="ECO:0000256" key="7">
    <source>
        <dbReference type="ARBA" id="ARBA00023242"/>
    </source>
</evidence>
<gene>
    <name evidence="10" type="ORF">G7K_2511-t1</name>
</gene>
<dbReference type="AlphaFoldDB" id="A0A0E9NEQ1"/>
<evidence type="ECO:0000313" key="10">
    <source>
        <dbReference type="EMBL" id="GAO48337.1"/>
    </source>
</evidence>
<evidence type="ECO:0000256" key="8">
    <source>
        <dbReference type="SAM" id="Coils"/>
    </source>
</evidence>
<reference evidence="10 11" key="1">
    <citation type="journal article" date="2011" name="J. Gen. Appl. Microbiol.">
        <title>Draft genome sequencing of the enigmatic yeast Saitoella complicata.</title>
        <authorList>
            <person name="Nishida H."/>
            <person name="Hamamoto M."/>
            <person name="Sugiyama J."/>
        </authorList>
    </citation>
    <scope>NUCLEOTIDE SEQUENCE [LARGE SCALE GENOMIC DNA]</scope>
    <source>
        <strain evidence="10 11">NRRL Y-17804</strain>
    </source>
</reference>
<dbReference type="InterPro" id="IPR019310">
    <property type="entry name" value="Efg1"/>
</dbReference>
<proteinExistence type="inferred from homology"/>
<feature type="compositionally biased region" description="Polar residues" evidence="9">
    <location>
        <begin position="179"/>
        <end position="194"/>
    </location>
</feature>
<evidence type="ECO:0000313" key="11">
    <source>
        <dbReference type="Proteomes" id="UP000033140"/>
    </source>
</evidence>
<evidence type="ECO:0000256" key="4">
    <source>
        <dbReference type="ARBA" id="ARBA00019827"/>
    </source>
</evidence>
<accession>A0A0E9NEQ1</accession>
<feature type="coiled-coil region" evidence="8">
    <location>
        <begin position="88"/>
        <end position="115"/>
    </location>
</feature>
<evidence type="ECO:0000256" key="2">
    <source>
        <dbReference type="ARBA" id="ARBA00006916"/>
    </source>
</evidence>
<keyword evidence="11" id="KW-1185">Reference proteome</keyword>
<feature type="compositionally biased region" description="Basic and acidic residues" evidence="9">
    <location>
        <begin position="198"/>
        <end position="209"/>
    </location>
</feature>
<dbReference type="GO" id="GO:0000462">
    <property type="term" value="P:maturation of SSU-rRNA from tricistronic rRNA transcript (SSU-rRNA, 5.8S rRNA, LSU-rRNA)"/>
    <property type="evidence" value="ECO:0007669"/>
    <property type="project" value="TreeGrafter"/>
</dbReference>
<dbReference type="PANTHER" id="PTHR33911">
    <property type="entry name" value="RRNA-PROCESSING PROTEIN EFG1"/>
    <property type="match status" value="1"/>
</dbReference>
<dbReference type="Proteomes" id="UP000033140">
    <property type="component" value="Unassembled WGS sequence"/>
</dbReference>
<evidence type="ECO:0000256" key="6">
    <source>
        <dbReference type="ARBA" id="ARBA00023054"/>
    </source>
</evidence>
<dbReference type="PANTHER" id="PTHR33911:SF1">
    <property type="entry name" value="RRNA-PROCESSING PROTEIN EFG1"/>
    <property type="match status" value="1"/>
</dbReference>
<dbReference type="OMA" id="FMGGNDP"/>
<keyword evidence="6 8" id="KW-0175">Coiled coil</keyword>
<feature type="compositionally biased region" description="Basic residues" evidence="9">
    <location>
        <begin position="1"/>
        <end position="11"/>
    </location>
</feature>
<dbReference type="GO" id="GO:0030688">
    <property type="term" value="C:preribosome, small subunit precursor"/>
    <property type="evidence" value="ECO:0007669"/>
    <property type="project" value="TreeGrafter"/>
</dbReference>
<dbReference type="GO" id="GO:0005730">
    <property type="term" value="C:nucleolus"/>
    <property type="evidence" value="ECO:0007669"/>
    <property type="project" value="UniProtKB-SubCell"/>
</dbReference>
<sequence>MPPQRNQKKHSAAGPREVTAPNSASTSRLKKKIRDIERLLKKDSLPATARVQNERALDALSHELQVAQKASKESTLISKYHMVRFFERQKASRKMKQAEKRLASASEAEASTLKEQLHNHKIDYYYAIHFPLDEKYVSLYPKEGADNSTAVAKRKEMRAWIEKEMLAGKLGQYNARTKLGQQQAQAQARPSGSNRAEVGQRKQTSEKQSKGKGAIKAESVQDDFFEAAPAKKAKKDDSSSESSEEESSSKESGESESDSDSENHTYFHVKIQRPSRVLGIGIK</sequence>
<reference evidence="10 11" key="3">
    <citation type="journal article" date="2015" name="Genome Announc.">
        <title>Draft Genome Sequence of the Archiascomycetous Yeast Saitoella complicata.</title>
        <authorList>
            <person name="Yamauchi K."/>
            <person name="Kondo S."/>
            <person name="Hamamoto M."/>
            <person name="Takahashi Y."/>
            <person name="Ogura Y."/>
            <person name="Hayashi T."/>
            <person name="Nishida H."/>
        </authorList>
    </citation>
    <scope>NUCLEOTIDE SEQUENCE [LARGE SCALE GENOMIC DNA]</scope>
    <source>
        <strain evidence="10 11">NRRL Y-17804</strain>
    </source>
</reference>